<dbReference type="AlphaFoldDB" id="A0A2S4KSG4"/>
<sequence>MTEFWDDAVSVIEHRLRSGDDSGPPTPLRWMSFREYDKAPRSCDEGPLLLPSFDNDQNRLNEPSGFPNERSWRLETEADMENWWHTEVSSPILSAWNRYPRIA</sequence>
<evidence type="ECO:0000313" key="1">
    <source>
        <dbReference type="EMBL" id="POR33134.1"/>
    </source>
</evidence>
<comment type="caution">
    <text evidence="1">The sequence shown here is derived from an EMBL/GenBank/DDBJ whole genome shotgun (WGS) entry which is preliminary data.</text>
</comment>
<reference evidence="1 2" key="1">
    <citation type="submission" date="2018-01" db="EMBL/GenBank/DDBJ databases">
        <title>Harnessing the power of phylogenomics to disentangle the directionality and signatures of interkingdom host jumping in the parasitic fungal genus Tolypocladium.</title>
        <authorList>
            <person name="Quandt C.A."/>
            <person name="Patterson W."/>
            <person name="Spatafora J.W."/>
        </authorList>
    </citation>
    <scope>NUCLEOTIDE SEQUENCE [LARGE SCALE GENOMIC DNA]</scope>
    <source>
        <strain evidence="1 2">NRBC 100945</strain>
    </source>
</reference>
<keyword evidence="2" id="KW-1185">Reference proteome</keyword>
<evidence type="ECO:0000313" key="2">
    <source>
        <dbReference type="Proteomes" id="UP000237481"/>
    </source>
</evidence>
<dbReference type="EMBL" id="PKSG01000729">
    <property type="protein sequence ID" value="POR33134.1"/>
    <property type="molecule type" value="Genomic_DNA"/>
</dbReference>
<proteinExistence type="predicted"/>
<accession>A0A2S4KSG4</accession>
<gene>
    <name evidence="1" type="ORF">TPAR_06662</name>
</gene>
<protein>
    <submittedName>
        <fullName evidence="1">Uncharacterized protein</fullName>
    </submittedName>
</protein>
<name>A0A2S4KSG4_9HYPO</name>
<dbReference type="Proteomes" id="UP000237481">
    <property type="component" value="Unassembled WGS sequence"/>
</dbReference>
<organism evidence="1 2">
    <name type="scientific">Tolypocladium paradoxum</name>
    <dbReference type="NCBI Taxonomy" id="94208"/>
    <lineage>
        <taxon>Eukaryota</taxon>
        <taxon>Fungi</taxon>
        <taxon>Dikarya</taxon>
        <taxon>Ascomycota</taxon>
        <taxon>Pezizomycotina</taxon>
        <taxon>Sordariomycetes</taxon>
        <taxon>Hypocreomycetidae</taxon>
        <taxon>Hypocreales</taxon>
        <taxon>Ophiocordycipitaceae</taxon>
        <taxon>Tolypocladium</taxon>
    </lineage>
</organism>